<dbReference type="Gene3D" id="1.10.3630.10">
    <property type="entry name" value="yeast vps74-n-term truncation variant domain like"/>
    <property type="match status" value="1"/>
</dbReference>
<evidence type="ECO:0000313" key="5">
    <source>
        <dbReference type="EMBL" id="KDF00913.1"/>
    </source>
</evidence>
<gene>
    <name evidence="5" type="ORF">Y900_018735</name>
</gene>
<evidence type="ECO:0000256" key="1">
    <source>
        <dbReference type="ARBA" id="ARBA00004255"/>
    </source>
</evidence>
<protein>
    <recommendedName>
        <fullName evidence="7">GPP34 family phosphoprotein</fullName>
    </recommendedName>
</protein>
<proteinExistence type="predicted"/>
<reference evidence="5" key="1">
    <citation type="submission" date="2014-05" db="EMBL/GenBank/DDBJ databases">
        <title>Genome sequence of Mycobacterium aromaticivorans strain JS19b1T (= DSM 45407T).</title>
        <authorList>
            <person name="Kwak Y."/>
            <person name="Park G.-S."/>
            <person name="Li Q.X."/>
            <person name="Lee S.-E."/>
            <person name="Shin J.-H."/>
        </authorList>
    </citation>
    <scope>NUCLEOTIDE SEQUENCE [LARGE SCALE GENOMIC DNA]</scope>
    <source>
        <strain evidence="5">JS19b1</strain>
    </source>
</reference>
<dbReference type="AlphaFoldDB" id="A0A064CQ21"/>
<sequence length="219" mass="23608">MARIAEDLLLLLLDNAAAQPAVEQARLQRLLAAAVLLDLAYDCRVRPAIPGEPVPPDHLVLLMGPPPLDPVARPALALLQQAPITAGAAIAKLRKQIEDLVIDQLLRTGQIHQISLSQNRFRRNTYAWPLAGRARVDRARSALLATLFDGNRPDPATATIISLLHTVGALGAVLSLNDRGWHWVFDRASEIASGTWVDDANMAEVNLAVTTAAVRSALV</sequence>
<dbReference type="GO" id="GO:0012505">
    <property type="term" value="C:endomembrane system"/>
    <property type="evidence" value="ECO:0007669"/>
    <property type="project" value="UniProtKB-ARBA"/>
</dbReference>
<dbReference type="STRING" id="1440774.Y900_018735"/>
<evidence type="ECO:0000313" key="6">
    <source>
        <dbReference type="Proteomes" id="UP000022835"/>
    </source>
</evidence>
<dbReference type="RefSeq" id="WP_036343645.1">
    <property type="nucleotide sequence ID" value="NZ_JALN02000001.1"/>
</dbReference>
<keyword evidence="2" id="KW-0333">Golgi apparatus</keyword>
<comment type="subcellular location">
    <subcellularLocation>
        <location evidence="1">Golgi apparatus membrane</location>
        <topology evidence="1">Peripheral membrane protein</topology>
        <orientation evidence="1">Cytoplasmic side</orientation>
    </subcellularLocation>
</comment>
<dbReference type="InterPro" id="IPR038261">
    <property type="entry name" value="GPP34-like_sf"/>
</dbReference>
<evidence type="ECO:0008006" key="7">
    <source>
        <dbReference type="Google" id="ProtNLM"/>
    </source>
</evidence>
<dbReference type="GO" id="GO:0005737">
    <property type="term" value="C:cytoplasm"/>
    <property type="evidence" value="ECO:0007669"/>
    <property type="project" value="UniProtKB-ARBA"/>
</dbReference>
<evidence type="ECO:0000256" key="4">
    <source>
        <dbReference type="ARBA" id="ARBA00023136"/>
    </source>
</evidence>
<dbReference type="Proteomes" id="UP000022835">
    <property type="component" value="Unassembled WGS sequence"/>
</dbReference>
<dbReference type="GO" id="GO:0070273">
    <property type="term" value="F:phosphatidylinositol-4-phosphate binding"/>
    <property type="evidence" value="ECO:0007669"/>
    <property type="project" value="InterPro"/>
</dbReference>
<evidence type="ECO:0000256" key="3">
    <source>
        <dbReference type="ARBA" id="ARBA00023121"/>
    </source>
</evidence>
<accession>A0A064CQ21</accession>
<dbReference type="InterPro" id="IPR008628">
    <property type="entry name" value="GPP34-like"/>
</dbReference>
<evidence type="ECO:0000256" key="2">
    <source>
        <dbReference type="ARBA" id="ARBA00023034"/>
    </source>
</evidence>
<keyword evidence="3" id="KW-0446">Lipid-binding</keyword>
<dbReference type="OrthoDB" id="4752126at2"/>
<organism evidence="5 6">
    <name type="scientific">Mycolicibacterium aromaticivorans JS19b1 = JCM 16368</name>
    <dbReference type="NCBI Taxonomy" id="1440774"/>
    <lineage>
        <taxon>Bacteria</taxon>
        <taxon>Bacillati</taxon>
        <taxon>Actinomycetota</taxon>
        <taxon>Actinomycetes</taxon>
        <taxon>Mycobacteriales</taxon>
        <taxon>Mycobacteriaceae</taxon>
        <taxon>Mycolicibacterium</taxon>
    </lineage>
</organism>
<dbReference type="Pfam" id="PF05719">
    <property type="entry name" value="GPP34"/>
    <property type="match status" value="1"/>
</dbReference>
<comment type="caution">
    <text evidence="5">The sequence shown here is derived from an EMBL/GenBank/DDBJ whole genome shotgun (WGS) entry which is preliminary data.</text>
</comment>
<keyword evidence="6" id="KW-1185">Reference proteome</keyword>
<name>A0A064CQ21_9MYCO</name>
<dbReference type="EMBL" id="JALN02000001">
    <property type="protein sequence ID" value="KDF00913.1"/>
    <property type="molecule type" value="Genomic_DNA"/>
</dbReference>
<keyword evidence="4" id="KW-0472">Membrane</keyword>
<dbReference type="eggNOG" id="ENOG502ZYXY">
    <property type="taxonomic scope" value="Bacteria"/>
</dbReference>